<dbReference type="GO" id="GO:0003735">
    <property type="term" value="F:structural constituent of ribosome"/>
    <property type="evidence" value="ECO:0007669"/>
    <property type="project" value="InterPro"/>
</dbReference>
<dbReference type="SUPFAM" id="SSF54189">
    <property type="entry name" value="Ribosomal proteins S24e, L23 and L15e"/>
    <property type="match status" value="1"/>
</dbReference>
<keyword evidence="6" id="KW-1185">Reference proteome</keyword>
<dbReference type="GO" id="GO:0006412">
    <property type="term" value="P:translation"/>
    <property type="evidence" value="ECO:0007669"/>
    <property type="project" value="UniProtKB-UniRule"/>
</dbReference>
<dbReference type="Proteomes" id="UP000476338">
    <property type="component" value="Unassembled WGS sequence"/>
</dbReference>
<comment type="similarity">
    <text evidence="1 4">Belongs to the universal ribosomal protein uL23 family.</text>
</comment>
<keyword evidence="4" id="KW-0694">RNA-binding</keyword>
<dbReference type="AlphaFoldDB" id="A0A6L5WIB4"/>
<dbReference type="HAMAP" id="MF_01369_B">
    <property type="entry name" value="Ribosomal_uL23_B"/>
    <property type="match status" value="1"/>
</dbReference>
<accession>A0A6L5WIB4</accession>
<evidence type="ECO:0000256" key="3">
    <source>
        <dbReference type="ARBA" id="ARBA00023274"/>
    </source>
</evidence>
<protein>
    <recommendedName>
        <fullName evidence="4">Large ribosomal subunit protein uL23</fullName>
    </recommendedName>
</protein>
<keyword evidence="2 4" id="KW-0689">Ribosomal protein</keyword>
<keyword evidence="4" id="KW-0699">rRNA-binding</keyword>
<dbReference type="InterPro" id="IPR013025">
    <property type="entry name" value="Ribosomal_uL23-like"/>
</dbReference>
<evidence type="ECO:0000313" key="6">
    <source>
        <dbReference type="Proteomes" id="UP000476338"/>
    </source>
</evidence>
<gene>
    <name evidence="4" type="primary">rplW</name>
    <name evidence="5" type="ORF">F1B92_03210</name>
</gene>
<organism evidence="5 6">
    <name type="scientific">Campylobacter portucalensis</name>
    <dbReference type="NCBI Taxonomy" id="2608384"/>
    <lineage>
        <taxon>Bacteria</taxon>
        <taxon>Pseudomonadati</taxon>
        <taxon>Campylobacterota</taxon>
        <taxon>Epsilonproteobacteria</taxon>
        <taxon>Campylobacterales</taxon>
        <taxon>Campylobacteraceae</taxon>
        <taxon>Campylobacter</taxon>
    </lineage>
</organism>
<dbReference type="NCBIfam" id="NF004362">
    <property type="entry name" value="PRK05738.2-2"/>
    <property type="match status" value="1"/>
</dbReference>
<dbReference type="InterPro" id="IPR012678">
    <property type="entry name" value="Ribosomal_uL23/eL15/eS24_sf"/>
</dbReference>
<evidence type="ECO:0000256" key="4">
    <source>
        <dbReference type="HAMAP-Rule" id="MF_01369"/>
    </source>
</evidence>
<dbReference type="Gene3D" id="3.30.70.330">
    <property type="match status" value="1"/>
</dbReference>
<evidence type="ECO:0000313" key="5">
    <source>
        <dbReference type="EMBL" id="MSN96212.1"/>
    </source>
</evidence>
<comment type="subunit">
    <text evidence="4">Part of the 50S ribosomal subunit. Contacts protein L29, and trigger factor when it is bound to the ribosome.</text>
</comment>
<reference evidence="5 6" key="1">
    <citation type="submission" date="2019-09" db="EMBL/GenBank/DDBJ databases">
        <authorList>
            <person name="Silva M."/>
            <person name="Pereira G."/>
            <person name="Lopes-Da-Costa L."/>
            <person name="Silva E."/>
        </authorList>
    </citation>
    <scope>NUCLEOTIDE SEQUENCE [LARGE SCALE GENOMIC DNA]</scope>
    <source>
        <strain evidence="5 6">FMV-PI01</strain>
    </source>
</reference>
<dbReference type="InterPro" id="IPR012677">
    <property type="entry name" value="Nucleotide-bd_a/b_plait_sf"/>
</dbReference>
<comment type="function">
    <text evidence="4">One of the early assembly proteins it binds 23S rRNA. One of the proteins that surrounds the polypeptide exit tunnel on the outside of the ribosome. Forms the main docking site for trigger factor binding to the ribosome.</text>
</comment>
<reference evidence="5 6" key="2">
    <citation type="submission" date="2020-03" db="EMBL/GenBank/DDBJ databases">
        <title>Campylobacter portucalensis sp. nov., a new species of Campylobacter isolated from the reproductive tract of bulls.</title>
        <authorList>
            <person name="Silva M.F."/>
            <person name="Pereira G."/>
            <person name="Carneiro C."/>
            <person name="Hemphill A."/>
            <person name="Mateus L."/>
            <person name="Lopes-Da-Costa L."/>
            <person name="Silva E."/>
        </authorList>
    </citation>
    <scope>NUCLEOTIDE SEQUENCE [LARGE SCALE GENOMIC DNA]</scope>
    <source>
        <strain evidence="5 6">FMV-PI01</strain>
    </source>
</reference>
<proteinExistence type="inferred from homology"/>
<evidence type="ECO:0000256" key="2">
    <source>
        <dbReference type="ARBA" id="ARBA00022980"/>
    </source>
</evidence>
<comment type="caution">
    <text evidence="5">The sequence shown here is derived from an EMBL/GenBank/DDBJ whole genome shotgun (WGS) entry which is preliminary data.</text>
</comment>
<dbReference type="GO" id="GO:1990904">
    <property type="term" value="C:ribonucleoprotein complex"/>
    <property type="evidence" value="ECO:0007669"/>
    <property type="project" value="UniProtKB-KW"/>
</dbReference>
<evidence type="ECO:0000256" key="1">
    <source>
        <dbReference type="ARBA" id="ARBA00006700"/>
    </source>
</evidence>
<dbReference type="GO" id="GO:0005840">
    <property type="term" value="C:ribosome"/>
    <property type="evidence" value="ECO:0007669"/>
    <property type="project" value="UniProtKB-KW"/>
</dbReference>
<sequence length="96" mass="10813">MADITDIKTILYTEKTLSLQNGENNNVAVIQTSTNMTKNRLKEILKVYFGINALKINSLRMDGKVKRFRGKVGSRKDFKKFYVKLPEGASLESIGA</sequence>
<dbReference type="Pfam" id="PF00276">
    <property type="entry name" value="Ribosomal_L23"/>
    <property type="match status" value="1"/>
</dbReference>
<dbReference type="GO" id="GO:0019843">
    <property type="term" value="F:rRNA binding"/>
    <property type="evidence" value="ECO:0007669"/>
    <property type="project" value="UniProtKB-UniRule"/>
</dbReference>
<keyword evidence="3 4" id="KW-0687">Ribonucleoprotein</keyword>
<name>A0A6L5WIB4_9BACT</name>
<dbReference type="EMBL" id="VWSJ01000008">
    <property type="protein sequence ID" value="MSN96212.1"/>
    <property type="molecule type" value="Genomic_DNA"/>
</dbReference>
<dbReference type="RefSeq" id="WP_154570481.1">
    <property type="nucleotide sequence ID" value="NZ_VWSJ01000008.1"/>
</dbReference>